<evidence type="ECO:0000313" key="2">
    <source>
        <dbReference type="Proteomes" id="UP001222680"/>
    </source>
</evidence>
<dbReference type="SUPFAM" id="SSF56281">
    <property type="entry name" value="Metallo-hydrolase/oxidoreductase"/>
    <property type="match status" value="1"/>
</dbReference>
<reference evidence="1 2" key="1">
    <citation type="submission" date="2022-02" db="EMBL/GenBank/DDBJ databases">
        <title>Phenotypic, genotypic and serological characterization of Edwardsiella ictaluri from catfish and ornamental fish species.</title>
        <authorList>
            <person name="Rose D."/>
            <person name="Tekedar H.C."/>
            <person name="Waldbieser G.C."/>
            <person name="Aarattuthodi S."/>
            <person name="Griffin M.J."/>
        </authorList>
    </citation>
    <scope>NUCLEOTIDE SEQUENCE [LARGE SCALE GENOMIC DNA]</scope>
    <source>
        <strain evidence="1 2">13 TAL-140 K3</strain>
    </source>
</reference>
<proteinExistence type="predicted"/>
<dbReference type="Gene3D" id="3.60.15.10">
    <property type="entry name" value="Ribonuclease Z/Hydroxyacylglutathione hydrolase-like"/>
    <property type="match status" value="1"/>
</dbReference>
<dbReference type="InterPro" id="IPR052159">
    <property type="entry name" value="Competence_DNA_uptake"/>
</dbReference>
<dbReference type="PANTHER" id="PTHR30619">
    <property type="entry name" value="DNA INTERNALIZATION/COMPETENCE PROTEIN COMEC/REC2"/>
    <property type="match status" value="1"/>
</dbReference>
<dbReference type="InterPro" id="IPR036866">
    <property type="entry name" value="RibonucZ/Hydroxyglut_hydro"/>
</dbReference>
<evidence type="ECO:0008006" key="3">
    <source>
        <dbReference type="Google" id="ProtNLM"/>
    </source>
</evidence>
<organism evidence="1 2">
    <name type="scientific">Edwardsiella ictaluri</name>
    <dbReference type="NCBI Taxonomy" id="67780"/>
    <lineage>
        <taxon>Bacteria</taxon>
        <taxon>Pseudomonadati</taxon>
        <taxon>Pseudomonadota</taxon>
        <taxon>Gammaproteobacteria</taxon>
        <taxon>Enterobacterales</taxon>
        <taxon>Hafniaceae</taxon>
        <taxon>Edwardsiella</taxon>
    </lineage>
</organism>
<dbReference type="Proteomes" id="UP001222680">
    <property type="component" value="Chromosome"/>
</dbReference>
<evidence type="ECO:0000313" key="1">
    <source>
        <dbReference type="EMBL" id="WFN96157.1"/>
    </source>
</evidence>
<accession>A0ABY8GFS5</accession>
<dbReference type="RefSeq" id="WP_054462954.1">
    <property type="nucleotide sequence ID" value="NZ_CP113159.1"/>
</dbReference>
<protein>
    <recommendedName>
        <fullName evidence="3">Metallo-beta-lactamase domain-containing protein</fullName>
    </recommendedName>
</protein>
<keyword evidence="2" id="KW-1185">Reference proteome</keyword>
<gene>
    <name evidence="1" type="ORF">MAY91_15420</name>
</gene>
<dbReference type="EMBL" id="CP092014">
    <property type="protein sequence ID" value="WFN96157.1"/>
    <property type="molecule type" value="Genomic_DNA"/>
</dbReference>
<sequence length="405" mass="46395">MSEKTLTFVCCLDKANITLDYMPEHQGVRLNSFNRDELSDDSTAVSTFSIDIKESEFYNRESKRGNLYVQRHFNNFKNGHCYILLKFKNSNTADGYYYRNYQAPDESKKDQEYEKIKIISLAFIYPSNQFVTKNNLIQTFLNKKKDHTDINKEMSGKIYLNSYSVGQGMCSLLHNEKEGILLDCGAGKPILKPNYKKLSTNKLISDLNALSQVDMILSHLDSDHHRLLSWDPNILKMVSNIYIPSNTNDLFFKDKLTFQKVIACSIIKIKFANGFLHSYRTQPSSFSKEKNDNELVTHISTEKEEILAPGDYLYKHIHTDLCPEIAALKNNKYTYVIVPHHGDTESSDSILSPSKSILAIAFFSAGTHVGYKHPSTKSMSAHNKLMFINIVDNENDDIDKIQFNL</sequence>
<dbReference type="PANTHER" id="PTHR30619:SF1">
    <property type="entry name" value="RECOMBINATION PROTEIN 2"/>
    <property type="match status" value="1"/>
</dbReference>
<name>A0ABY8GFS5_EDWIC</name>